<feature type="compositionally biased region" description="Polar residues" evidence="10">
    <location>
        <begin position="88"/>
        <end position="105"/>
    </location>
</feature>
<dbReference type="SUPFAM" id="SSF56601">
    <property type="entry name" value="beta-lactamase/transpeptidase-like"/>
    <property type="match status" value="1"/>
</dbReference>
<feature type="active site" description="Proton acceptor" evidence="7">
    <location>
        <position position="155"/>
    </location>
</feature>
<dbReference type="Gene3D" id="3.40.710.10">
    <property type="entry name" value="DD-peptidase/beta-lactamase superfamily"/>
    <property type="match status" value="1"/>
</dbReference>
<protein>
    <recommendedName>
        <fullName evidence="11">Peptidase S11 D-alanyl-D-alanine carboxypeptidase A N-terminal domain-containing protein</fullName>
    </recommendedName>
</protein>
<evidence type="ECO:0000256" key="8">
    <source>
        <dbReference type="PIRSR" id="PIRSR618044-2"/>
    </source>
</evidence>
<feature type="active site" description="Acyl-ester intermediate" evidence="7">
    <location>
        <position position="152"/>
    </location>
</feature>
<dbReference type="GO" id="GO:0009252">
    <property type="term" value="P:peptidoglycan biosynthetic process"/>
    <property type="evidence" value="ECO:0007669"/>
    <property type="project" value="UniProtKB-KW"/>
</dbReference>
<organism evidence="12 13">
    <name type="scientific">Candidatus Wolfebacteria bacterium CG_4_10_14_0_2_um_filter_39_18</name>
    <dbReference type="NCBI Taxonomy" id="1975061"/>
    <lineage>
        <taxon>Bacteria</taxon>
        <taxon>Candidatus Wolfeibacteriota</taxon>
    </lineage>
</organism>
<keyword evidence="3" id="KW-0378">Hydrolase</keyword>
<evidence type="ECO:0000256" key="7">
    <source>
        <dbReference type="PIRSR" id="PIRSR618044-1"/>
    </source>
</evidence>
<dbReference type="AlphaFoldDB" id="A0A2M7TFD9"/>
<proteinExistence type="inferred from homology"/>
<dbReference type="PANTHER" id="PTHR21581">
    <property type="entry name" value="D-ALANYL-D-ALANINE CARBOXYPEPTIDASE"/>
    <property type="match status" value="1"/>
</dbReference>
<evidence type="ECO:0000313" key="12">
    <source>
        <dbReference type="EMBL" id="PIZ44563.1"/>
    </source>
</evidence>
<dbReference type="EMBL" id="PFNM01000043">
    <property type="protein sequence ID" value="PIZ44563.1"/>
    <property type="molecule type" value="Genomic_DNA"/>
</dbReference>
<comment type="caution">
    <text evidence="12">The sequence shown here is derived from an EMBL/GenBank/DDBJ whole genome shotgun (WGS) entry which is preliminary data.</text>
</comment>
<gene>
    <name evidence="12" type="ORF">COY31_02350</name>
</gene>
<evidence type="ECO:0000313" key="13">
    <source>
        <dbReference type="Proteomes" id="UP000230553"/>
    </source>
</evidence>
<dbReference type="GO" id="GO:0071555">
    <property type="term" value="P:cell wall organization"/>
    <property type="evidence" value="ECO:0007669"/>
    <property type="project" value="UniProtKB-KW"/>
</dbReference>
<keyword evidence="4" id="KW-0133">Cell shape</keyword>
<evidence type="ECO:0000256" key="2">
    <source>
        <dbReference type="ARBA" id="ARBA00022729"/>
    </source>
</evidence>
<evidence type="ECO:0000256" key="1">
    <source>
        <dbReference type="ARBA" id="ARBA00007164"/>
    </source>
</evidence>
<dbReference type="InterPro" id="IPR018044">
    <property type="entry name" value="Peptidase_S11"/>
</dbReference>
<evidence type="ECO:0000256" key="4">
    <source>
        <dbReference type="ARBA" id="ARBA00022960"/>
    </source>
</evidence>
<evidence type="ECO:0000256" key="9">
    <source>
        <dbReference type="RuleBase" id="RU004016"/>
    </source>
</evidence>
<feature type="active site" evidence="7">
    <location>
        <position position="207"/>
    </location>
</feature>
<keyword evidence="5" id="KW-0573">Peptidoglycan synthesis</keyword>
<evidence type="ECO:0000256" key="5">
    <source>
        <dbReference type="ARBA" id="ARBA00022984"/>
    </source>
</evidence>
<keyword evidence="2" id="KW-0732">Signal</keyword>
<dbReference type="InterPro" id="IPR012338">
    <property type="entry name" value="Beta-lactam/transpept-like"/>
</dbReference>
<evidence type="ECO:0000256" key="3">
    <source>
        <dbReference type="ARBA" id="ARBA00022801"/>
    </source>
</evidence>
<dbReference type="GO" id="GO:0006508">
    <property type="term" value="P:proteolysis"/>
    <property type="evidence" value="ECO:0007669"/>
    <property type="project" value="InterPro"/>
</dbReference>
<dbReference type="PRINTS" id="PR00725">
    <property type="entry name" value="DADACBPTASE1"/>
</dbReference>
<evidence type="ECO:0000256" key="6">
    <source>
        <dbReference type="ARBA" id="ARBA00023316"/>
    </source>
</evidence>
<feature type="domain" description="Peptidase S11 D-alanyl-D-alanine carboxypeptidase A N-terminal" evidence="11">
    <location>
        <begin position="128"/>
        <end position="343"/>
    </location>
</feature>
<name>A0A2M7TFD9_9BACT</name>
<evidence type="ECO:0000259" key="11">
    <source>
        <dbReference type="Pfam" id="PF00768"/>
    </source>
</evidence>
<dbReference type="InterPro" id="IPR001967">
    <property type="entry name" value="Peptidase_S11_N"/>
</dbReference>
<feature type="region of interest" description="Disordered" evidence="10">
    <location>
        <begin position="86"/>
        <end position="105"/>
    </location>
</feature>
<keyword evidence="6" id="KW-0961">Cell wall biogenesis/degradation</keyword>
<sequence>MQIQAILLSLVILFSIAINSGARNNASSLASSQTIQMEQSEQAAPIVKKDIPFVVFVGDLYSAISQKAVSFGKSLALAANRLGRNHNQEPASAQNSTSTPDSTLISKPDIAETQLKCDSSEYNFISKAMMAKHIDGQVIFELNSENRWPIASITKLMTAVIALEKTDTNKEIKMSDEIIATEGFAGDFRTGEIFREIDLIKAMLVASSNDAAEAIAENFEGGKQSFIDEMQKKAAELKMFQTTYLEPTGLSFINQSTAKDLSALISYIYSKHPEILEISRQKEIQIIDLQTGKLKKILNIDKFAGQKDFIGGKTGFIDESGKNLIGVFDMSGETIVTVVLGADNSFEETAKLKTLVQNCK</sequence>
<dbReference type="Proteomes" id="UP000230553">
    <property type="component" value="Unassembled WGS sequence"/>
</dbReference>
<feature type="binding site" evidence="8">
    <location>
        <position position="313"/>
    </location>
    <ligand>
        <name>substrate</name>
    </ligand>
</feature>
<dbReference type="GO" id="GO:0009002">
    <property type="term" value="F:serine-type D-Ala-D-Ala carboxypeptidase activity"/>
    <property type="evidence" value="ECO:0007669"/>
    <property type="project" value="InterPro"/>
</dbReference>
<dbReference type="Pfam" id="PF00768">
    <property type="entry name" value="Peptidase_S11"/>
    <property type="match status" value="1"/>
</dbReference>
<dbReference type="GO" id="GO:0008360">
    <property type="term" value="P:regulation of cell shape"/>
    <property type="evidence" value="ECO:0007669"/>
    <property type="project" value="UniProtKB-KW"/>
</dbReference>
<dbReference type="PANTHER" id="PTHR21581:SF6">
    <property type="entry name" value="TRAFFICKING PROTEIN PARTICLE COMPLEX SUBUNIT 12"/>
    <property type="match status" value="1"/>
</dbReference>
<evidence type="ECO:0000256" key="10">
    <source>
        <dbReference type="SAM" id="MobiDB-lite"/>
    </source>
</evidence>
<accession>A0A2M7TFD9</accession>
<reference evidence="13" key="1">
    <citation type="submission" date="2017-09" db="EMBL/GenBank/DDBJ databases">
        <title>Depth-based differentiation of microbial function through sediment-hosted aquifers and enrichment of novel symbionts in the deep terrestrial subsurface.</title>
        <authorList>
            <person name="Probst A.J."/>
            <person name="Ladd B."/>
            <person name="Jarett J.K."/>
            <person name="Geller-Mcgrath D.E."/>
            <person name="Sieber C.M.K."/>
            <person name="Emerson J.B."/>
            <person name="Anantharaman K."/>
            <person name="Thomas B.C."/>
            <person name="Malmstrom R."/>
            <person name="Stieglmeier M."/>
            <person name="Klingl A."/>
            <person name="Woyke T."/>
            <person name="Ryan C.M."/>
            <person name="Banfield J.F."/>
        </authorList>
    </citation>
    <scope>NUCLEOTIDE SEQUENCE [LARGE SCALE GENOMIC DNA]</scope>
</reference>
<comment type="similarity">
    <text evidence="1 9">Belongs to the peptidase S11 family.</text>
</comment>